<name>A0A7S3PUJ3_9STRA</name>
<reference evidence="9" key="1">
    <citation type="submission" date="2021-01" db="EMBL/GenBank/DDBJ databases">
        <authorList>
            <person name="Corre E."/>
            <person name="Pelletier E."/>
            <person name="Niang G."/>
            <person name="Scheremetjew M."/>
            <person name="Finn R."/>
            <person name="Kale V."/>
            <person name="Holt S."/>
            <person name="Cochrane G."/>
            <person name="Meng A."/>
            <person name="Brown T."/>
            <person name="Cohen L."/>
        </authorList>
    </citation>
    <scope>NUCLEOTIDE SEQUENCE</scope>
    <source>
        <strain evidence="9">MM31A-1</strain>
    </source>
</reference>
<dbReference type="InterPro" id="IPR007379">
    <property type="entry name" value="Tim44-like_dom"/>
</dbReference>
<dbReference type="GO" id="GO:0051087">
    <property type="term" value="F:protein-folding chaperone binding"/>
    <property type="evidence" value="ECO:0007669"/>
    <property type="project" value="TreeGrafter"/>
</dbReference>
<dbReference type="SUPFAM" id="SSF54427">
    <property type="entry name" value="NTF2-like"/>
    <property type="match status" value="1"/>
</dbReference>
<evidence type="ECO:0000256" key="3">
    <source>
        <dbReference type="ARBA" id="ARBA00022792"/>
    </source>
</evidence>
<evidence type="ECO:0000256" key="7">
    <source>
        <dbReference type="SAM" id="MobiDB-lite"/>
    </source>
</evidence>
<proteinExistence type="inferred from homology"/>
<comment type="subcellular location">
    <subcellularLocation>
        <location evidence="1">Mitochondrion inner membrane</location>
    </subcellularLocation>
</comment>
<feature type="domain" description="Tim44-like" evidence="8">
    <location>
        <begin position="247"/>
        <end position="400"/>
    </location>
</feature>
<dbReference type="GO" id="GO:0005743">
    <property type="term" value="C:mitochondrial inner membrane"/>
    <property type="evidence" value="ECO:0007669"/>
    <property type="project" value="UniProtKB-SubCell"/>
</dbReference>
<evidence type="ECO:0000313" key="9">
    <source>
        <dbReference type="EMBL" id="CAE0456000.1"/>
    </source>
</evidence>
<evidence type="ECO:0000256" key="4">
    <source>
        <dbReference type="ARBA" id="ARBA00022946"/>
    </source>
</evidence>
<evidence type="ECO:0000256" key="5">
    <source>
        <dbReference type="ARBA" id="ARBA00023128"/>
    </source>
</evidence>
<dbReference type="PANTHER" id="PTHR10721">
    <property type="entry name" value="MITOCHONDRIAL IMPORT INNER MEMBRANE TRANSLOCASE SUBUNIT TIM44"/>
    <property type="match status" value="1"/>
</dbReference>
<dbReference type="PANTHER" id="PTHR10721:SF1">
    <property type="entry name" value="MITOCHONDRIAL IMPORT INNER MEMBRANE TRANSLOCASE SUBUNIT TIM44"/>
    <property type="match status" value="1"/>
</dbReference>
<sequence length="407" mass="45679">MVNLRHASSLICRNAIRRPASSRSISFHINRSMAMKQSRIRGESVKTQCVSSAYFSTDEKKKEKPNTDTKKKDTDSLHDAINRMKGEEGSEGGTSSSSSSNDDVLYKISNAASSFTDAVSETWEELVNSNKSKDVNKSIHEPRSASASDIDNEAANNYEGTTAVMLFDEEENLGTFDKMQRRLSEAPIIQNIIAGSEQLYQKSGAKEARDKLDDVAEDAREAWETSQNPWVYRASSVYDTFTAESEFALAEKELRVLDPEFNLEDWKKGLVEVTLPRIMQLFLEGKIKDLKPSLSESVYNRLAAEAKVREKEGLNIDTNILGIMNSEVLSCTPDHVNKGAPIIMVHFMCQQINCVRKKETGEITEGSEDDIRAYSYVAALQREYDEETGELNWKIIDFMLNGAIAYL</sequence>
<dbReference type="EMBL" id="HBIO01001175">
    <property type="protein sequence ID" value="CAE0456000.1"/>
    <property type="molecule type" value="Transcribed_RNA"/>
</dbReference>
<protein>
    <recommendedName>
        <fullName evidence="8">Tim44-like domain-containing protein</fullName>
    </recommendedName>
</protein>
<feature type="region of interest" description="Disordered" evidence="7">
    <location>
        <begin position="128"/>
        <end position="154"/>
    </location>
</feature>
<evidence type="ECO:0000256" key="2">
    <source>
        <dbReference type="ARBA" id="ARBA00009597"/>
    </source>
</evidence>
<evidence type="ECO:0000259" key="8">
    <source>
        <dbReference type="SMART" id="SM00978"/>
    </source>
</evidence>
<dbReference type="Gene3D" id="3.10.450.240">
    <property type="match status" value="1"/>
</dbReference>
<feature type="compositionally biased region" description="Basic and acidic residues" evidence="7">
    <location>
        <begin position="131"/>
        <end position="143"/>
    </location>
</feature>
<organism evidence="9">
    <name type="scientific">Chaetoceros debilis</name>
    <dbReference type="NCBI Taxonomy" id="122233"/>
    <lineage>
        <taxon>Eukaryota</taxon>
        <taxon>Sar</taxon>
        <taxon>Stramenopiles</taxon>
        <taxon>Ochrophyta</taxon>
        <taxon>Bacillariophyta</taxon>
        <taxon>Coscinodiscophyceae</taxon>
        <taxon>Chaetocerotophycidae</taxon>
        <taxon>Chaetocerotales</taxon>
        <taxon>Chaetocerotaceae</taxon>
        <taxon>Chaetoceros</taxon>
    </lineage>
</organism>
<evidence type="ECO:0000256" key="6">
    <source>
        <dbReference type="ARBA" id="ARBA00023136"/>
    </source>
</evidence>
<feature type="region of interest" description="Disordered" evidence="7">
    <location>
        <begin position="54"/>
        <end position="77"/>
    </location>
</feature>
<dbReference type="InterPro" id="IPR039544">
    <property type="entry name" value="Tim44-like"/>
</dbReference>
<keyword evidence="6" id="KW-0472">Membrane</keyword>
<dbReference type="GO" id="GO:0030150">
    <property type="term" value="P:protein import into mitochondrial matrix"/>
    <property type="evidence" value="ECO:0007669"/>
    <property type="project" value="TreeGrafter"/>
</dbReference>
<comment type="similarity">
    <text evidence="2">Belongs to the Tim44 family.</text>
</comment>
<feature type="compositionally biased region" description="Basic and acidic residues" evidence="7">
    <location>
        <begin position="57"/>
        <end position="77"/>
    </location>
</feature>
<dbReference type="InterPro" id="IPR032710">
    <property type="entry name" value="NTF2-like_dom_sf"/>
</dbReference>
<keyword evidence="3" id="KW-0999">Mitochondrion inner membrane</keyword>
<keyword evidence="5" id="KW-0496">Mitochondrion</keyword>
<gene>
    <name evidence="9" type="ORF">CDEB00056_LOCUS841</name>
</gene>
<dbReference type="AlphaFoldDB" id="A0A7S3PUJ3"/>
<dbReference type="Pfam" id="PF04280">
    <property type="entry name" value="Tim44"/>
    <property type="match status" value="1"/>
</dbReference>
<evidence type="ECO:0000256" key="1">
    <source>
        <dbReference type="ARBA" id="ARBA00004273"/>
    </source>
</evidence>
<keyword evidence="4" id="KW-0809">Transit peptide</keyword>
<accession>A0A7S3PUJ3</accession>
<feature type="compositionally biased region" description="Polar residues" evidence="7">
    <location>
        <begin position="145"/>
        <end position="154"/>
    </location>
</feature>
<dbReference type="SMART" id="SM00978">
    <property type="entry name" value="Tim44"/>
    <property type="match status" value="1"/>
</dbReference>